<comment type="pathway">
    <text evidence="3 12">Amino-acid biosynthesis; L-tryptophan biosynthesis; L-tryptophan from chorismate: step 5/5.</text>
</comment>
<evidence type="ECO:0000313" key="15">
    <source>
        <dbReference type="Proteomes" id="UP000297031"/>
    </source>
</evidence>
<dbReference type="UniPathway" id="UPA00035">
    <property type="reaction ID" value="UER00044"/>
</dbReference>
<evidence type="ECO:0000256" key="6">
    <source>
        <dbReference type="ARBA" id="ARBA00022605"/>
    </source>
</evidence>
<dbReference type="PANTHER" id="PTHR48077:SF6">
    <property type="entry name" value="TRYPTOPHAN SYNTHASE"/>
    <property type="match status" value="1"/>
</dbReference>
<name>A0A4P7VLH3_9BACT</name>
<gene>
    <name evidence="12" type="primary">trpB</name>
    <name evidence="14" type="ORF">E7746_01385</name>
</gene>
<proteinExistence type="inferred from homology"/>
<dbReference type="PIRSF" id="PIRSF001413">
    <property type="entry name" value="Trp_syn_beta"/>
    <property type="match status" value="1"/>
</dbReference>
<dbReference type="KEGG" id="mgod:E7746_01385"/>
<dbReference type="InterPro" id="IPR023026">
    <property type="entry name" value="Trp_synth_beta/beta-like"/>
</dbReference>
<dbReference type="InterPro" id="IPR001926">
    <property type="entry name" value="TrpB-like_PALP"/>
</dbReference>
<dbReference type="EMBL" id="CP039393">
    <property type="protein sequence ID" value="QCD34621.1"/>
    <property type="molecule type" value="Genomic_DNA"/>
</dbReference>
<evidence type="ECO:0000256" key="3">
    <source>
        <dbReference type="ARBA" id="ARBA00004733"/>
    </source>
</evidence>
<dbReference type="NCBIfam" id="NF009057">
    <property type="entry name" value="PRK12391.1"/>
    <property type="match status" value="1"/>
</dbReference>
<evidence type="ECO:0000259" key="13">
    <source>
        <dbReference type="Pfam" id="PF00291"/>
    </source>
</evidence>
<reference evidence="14 15" key="1">
    <citation type="submission" date="2019-02" db="EMBL/GenBank/DDBJ databases">
        <title>Isolation and identification of novel species under the genus Muribaculum.</title>
        <authorList>
            <person name="Miyake S."/>
            <person name="Ding Y."/>
            <person name="Low A."/>
            <person name="Soh M."/>
            <person name="Seedorf H."/>
        </authorList>
    </citation>
    <scope>NUCLEOTIDE SEQUENCE [LARGE SCALE GENOMIC DNA]</scope>
    <source>
        <strain evidence="14 15">TLL-A4</strain>
    </source>
</reference>
<comment type="subunit">
    <text evidence="5 12">Tetramer of two alpha and two beta chains.</text>
</comment>
<dbReference type="Pfam" id="PF00291">
    <property type="entry name" value="PALP"/>
    <property type="match status" value="1"/>
</dbReference>
<dbReference type="EC" id="4.2.1.20" evidence="12"/>
<comment type="function">
    <text evidence="2 12">The beta subunit is responsible for the synthesis of L-tryptophan from indole and L-serine.</text>
</comment>
<dbReference type="PANTHER" id="PTHR48077">
    <property type="entry name" value="TRYPTOPHAN SYNTHASE-RELATED"/>
    <property type="match status" value="1"/>
</dbReference>
<keyword evidence="9 12" id="KW-0057">Aromatic amino acid biosynthesis</keyword>
<keyword evidence="8 12" id="KW-0663">Pyridoxal phosphate</keyword>
<organism evidence="14 15">
    <name type="scientific">Muribaculum gordoncarteri</name>
    <dbReference type="NCBI Taxonomy" id="2530390"/>
    <lineage>
        <taxon>Bacteria</taxon>
        <taxon>Pseudomonadati</taxon>
        <taxon>Bacteroidota</taxon>
        <taxon>Bacteroidia</taxon>
        <taxon>Bacteroidales</taxon>
        <taxon>Muribaculaceae</taxon>
        <taxon>Muribaculum</taxon>
    </lineage>
</organism>
<evidence type="ECO:0000256" key="9">
    <source>
        <dbReference type="ARBA" id="ARBA00023141"/>
    </source>
</evidence>
<dbReference type="Proteomes" id="UP000297031">
    <property type="component" value="Chromosome"/>
</dbReference>
<dbReference type="GO" id="GO:0005737">
    <property type="term" value="C:cytoplasm"/>
    <property type="evidence" value="ECO:0007669"/>
    <property type="project" value="TreeGrafter"/>
</dbReference>
<evidence type="ECO:0000256" key="4">
    <source>
        <dbReference type="ARBA" id="ARBA00009982"/>
    </source>
</evidence>
<accession>A0A4P7VLH3</accession>
<evidence type="ECO:0000256" key="7">
    <source>
        <dbReference type="ARBA" id="ARBA00022822"/>
    </source>
</evidence>
<dbReference type="PIRSF" id="PIRSF500824">
    <property type="entry name" value="TrpB_prok"/>
    <property type="match status" value="1"/>
</dbReference>
<evidence type="ECO:0000256" key="8">
    <source>
        <dbReference type="ARBA" id="ARBA00022898"/>
    </source>
</evidence>
<dbReference type="InterPro" id="IPR036052">
    <property type="entry name" value="TrpB-like_PALP_sf"/>
</dbReference>
<dbReference type="HAMAP" id="MF_00133">
    <property type="entry name" value="Trp_synth_beta"/>
    <property type="match status" value="1"/>
</dbReference>
<dbReference type="PROSITE" id="PS00168">
    <property type="entry name" value="TRP_SYNTHASE_BETA"/>
    <property type="match status" value="1"/>
</dbReference>
<comment type="catalytic activity">
    <reaction evidence="11 12">
        <text>(1S,2R)-1-C-(indol-3-yl)glycerol 3-phosphate + L-serine = D-glyceraldehyde 3-phosphate + L-tryptophan + H2O</text>
        <dbReference type="Rhea" id="RHEA:10532"/>
        <dbReference type="ChEBI" id="CHEBI:15377"/>
        <dbReference type="ChEBI" id="CHEBI:33384"/>
        <dbReference type="ChEBI" id="CHEBI:57912"/>
        <dbReference type="ChEBI" id="CHEBI:58866"/>
        <dbReference type="ChEBI" id="CHEBI:59776"/>
        <dbReference type="EC" id="4.2.1.20"/>
    </reaction>
</comment>
<sequence>MESKKFILQEKDIPTAWYNVMAEMPVKPRPMLNPATKKPLTPEDLYPLFSEEVSRQEFNDTDKWIEIPEEVRDMYRIWRPTPLVRARGLENALDTPAHIYFKNESVSPVGSHKLNSAIPQAYYCKKQGVTNITTETGAGQWGAALSLAAKHFGLELAVYMVKVSYHQKPYRRSIMQTYGAEVIASPSMSTKAGRKIITDHPNYQGSLGTAISEAVELAMSTPNCKYTLGSVLNHVALHQTVIGLEAEKQMEMAGEYPDIVIGCFGGGSNFSGISFPFLRHNFSGERSTRFIAAEPASCPKLTRGVLQYDFGDEAGYTPLIPMYTLGHDFSPANIHAGGLRYHGAGAVVSQLRENGLIEAVDIPQLETFAAATLFAQAEGIIPAPESSHAIATAIREAKKAKESGESKVILFNLSGHGLIDMAAYDQYICGDLQNYEIPESEIEANVSKLEKLL</sequence>
<evidence type="ECO:0000256" key="2">
    <source>
        <dbReference type="ARBA" id="ARBA00002786"/>
    </source>
</evidence>
<evidence type="ECO:0000313" key="14">
    <source>
        <dbReference type="EMBL" id="QCD34621.1"/>
    </source>
</evidence>
<feature type="modified residue" description="N6-(pyridoxal phosphate)lysine" evidence="12">
    <location>
        <position position="113"/>
    </location>
</feature>
<protein>
    <recommendedName>
        <fullName evidence="12">Tryptophan synthase beta chain</fullName>
        <ecNumber evidence="12">4.2.1.20</ecNumber>
    </recommendedName>
</protein>
<dbReference type="InterPro" id="IPR006316">
    <property type="entry name" value="Trp_synth_b-like"/>
</dbReference>
<evidence type="ECO:0000256" key="1">
    <source>
        <dbReference type="ARBA" id="ARBA00001933"/>
    </source>
</evidence>
<dbReference type="SUPFAM" id="SSF53686">
    <property type="entry name" value="Tryptophan synthase beta subunit-like PLP-dependent enzymes"/>
    <property type="match status" value="1"/>
</dbReference>
<feature type="domain" description="Tryptophan synthase beta chain-like PALP" evidence="13">
    <location>
        <begin position="78"/>
        <end position="415"/>
    </location>
</feature>
<keyword evidence="7 12" id="KW-0822">Tryptophan biosynthesis</keyword>
<keyword evidence="10 12" id="KW-0456">Lyase</keyword>
<evidence type="ECO:0000256" key="12">
    <source>
        <dbReference type="HAMAP-Rule" id="MF_00133"/>
    </source>
</evidence>
<dbReference type="OrthoDB" id="9766131at2"/>
<evidence type="ECO:0000256" key="11">
    <source>
        <dbReference type="ARBA" id="ARBA00049047"/>
    </source>
</evidence>
<evidence type="ECO:0000256" key="10">
    <source>
        <dbReference type="ARBA" id="ARBA00023239"/>
    </source>
</evidence>
<dbReference type="RefSeq" id="WP_136409607.1">
    <property type="nucleotide sequence ID" value="NZ_CP039393.1"/>
</dbReference>
<evidence type="ECO:0000256" key="5">
    <source>
        <dbReference type="ARBA" id="ARBA00011270"/>
    </source>
</evidence>
<dbReference type="NCBIfam" id="TIGR01415">
    <property type="entry name" value="trpB_rel"/>
    <property type="match status" value="1"/>
</dbReference>
<dbReference type="GO" id="GO:0004834">
    <property type="term" value="F:tryptophan synthase activity"/>
    <property type="evidence" value="ECO:0007669"/>
    <property type="project" value="UniProtKB-UniRule"/>
</dbReference>
<dbReference type="AlphaFoldDB" id="A0A4P7VLH3"/>
<comment type="similarity">
    <text evidence="4 12">Belongs to the TrpB family.</text>
</comment>
<dbReference type="InterPro" id="IPR006653">
    <property type="entry name" value="Trp_synth_b_CS"/>
</dbReference>
<dbReference type="Gene3D" id="3.40.50.1100">
    <property type="match status" value="2"/>
</dbReference>
<dbReference type="GO" id="GO:0030170">
    <property type="term" value="F:pyridoxal phosphate binding"/>
    <property type="evidence" value="ECO:0007669"/>
    <property type="project" value="InterPro"/>
</dbReference>
<keyword evidence="15" id="KW-1185">Reference proteome</keyword>
<dbReference type="GO" id="GO:0052684">
    <property type="term" value="F:L-serine hydro-lyase (adding indole, L-tryptophan-forming) activity"/>
    <property type="evidence" value="ECO:0007669"/>
    <property type="project" value="TreeGrafter"/>
</dbReference>
<keyword evidence="6 12" id="KW-0028">Amino-acid biosynthesis</keyword>
<comment type="cofactor">
    <cofactor evidence="1 12">
        <name>pyridoxal 5'-phosphate</name>
        <dbReference type="ChEBI" id="CHEBI:597326"/>
    </cofactor>
</comment>